<evidence type="ECO:0000313" key="2">
    <source>
        <dbReference type="Proteomes" id="UP000594603"/>
    </source>
</evidence>
<reference evidence="1" key="1">
    <citation type="submission" date="2020-04" db="EMBL/GenBank/DDBJ databases">
        <title>A novel bacterium ('Candidatus Sarcina troglodytae' sp. nov.) linked to a protracted, uniformly lethal epizootic among sanctuary western chimpanzees (Pan troglodytes verus) in Sierra Leone.</title>
        <authorList>
            <person name="Owens L.A."/>
            <person name="Colitti B."/>
            <person name="Hirji I."/>
            <person name="Pizaro A."/>
            <person name="Jaffe J.E."/>
            <person name="Moittie S."/>
            <person name="Bishop-Lilly K.A."/>
            <person name="Estrella L.A."/>
            <person name="Voegtly L.J."/>
            <person name="Kuhn J.H."/>
            <person name="Suen G."/>
            <person name="Deblois C.L."/>
            <person name="Dunn C."/>
            <person name="Juan-Salles C."/>
            <person name="Goldberg T.L."/>
        </authorList>
    </citation>
    <scope>NUCLEOTIDE SEQUENCE</scope>
    <source>
        <strain evidence="1">JB2</strain>
    </source>
</reference>
<name>A0ACD1BBZ2_9CLOT</name>
<accession>A0ACD1BBZ2</accession>
<protein>
    <submittedName>
        <fullName evidence="1">BglG family transcription antiterminator</fullName>
    </submittedName>
</protein>
<organism evidence="1 2">
    <name type="scientific">Candidatus Sarcina troglodytae</name>
    <dbReference type="NCBI Taxonomy" id="2726954"/>
    <lineage>
        <taxon>Bacteria</taxon>
        <taxon>Bacillati</taxon>
        <taxon>Bacillota</taxon>
        <taxon>Clostridia</taxon>
        <taxon>Eubacteriales</taxon>
        <taxon>Clostridiaceae</taxon>
        <taxon>Sarcina</taxon>
    </lineage>
</organism>
<sequence length="666" mass="78642">MLSNKEKEILEMLKKNTGNIVTSKAIANNLKLSDRTVRSYIKRLQKILLKNGAEIIAKSGQGYIFKINQEFKFNTFLQQYKNNLINKQNFIINDQKDREYYILKKLLIENKYILIDDLCEELFICRSTLSNDFLQIKKNLSLYNLSIKYKVKKGLYVEGDETEKRNFIISYFFESNLSNSINKYVDNILFSNNINLDKIMEIILNECRKEDFKLSDYVIQNLVLYFALMVNRIKNGFTLTSIEVDKSIENKKEFIVAYNILKCISEINDIKFSKEEIYYIALNLKSKNSSEFVNNNFDFTDKEKIRRELINILDEIENDTGYFIKDDQQFINSFLVHFYKLRMRLKNGIKLENPLLNEIKETHVKTFSKTKNYFSNMPILKGYNISDSEWAYIYLHFMAAIERCKDNKKFNVLVICATGYGSSQMLSIRLKKEFGKHINIVDIIGYYEITDQKLEGIDFIISSIDLYSIVFNIPIINVSVFLNDFEVNKIKLFIESNMLRRFEENENSKRKLLSEKIRLFEEFFFEECFITLNKVDSKQNIINTLLTLLQKREDECYYDVMINQIKQRERMSCVVFSEDIAVPHPAKSVGKKTQVAVAIVKQGVRWDDRFKNIKYIFLVSPSKTENYDLIKITEAIVSLIENDKIKNKLLKCNNFNEFKEVFIELI</sequence>
<dbReference type="Proteomes" id="UP000594603">
    <property type="component" value="Chromosome"/>
</dbReference>
<keyword evidence="2" id="KW-1185">Reference proteome</keyword>
<proteinExistence type="predicted"/>
<evidence type="ECO:0000313" key="1">
    <source>
        <dbReference type="EMBL" id="QPJ84910.1"/>
    </source>
</evidence>
<dbReference type="EMBL" id="CP051754">
    <property type="protein sequence ID" value="QPJ84910.1"/>
    <property type="molecule type" value="Genomic_DNA"/>
</dbReference>
<gene>
    <name evidence="1" type="ORF">HH195_02860</name>
</gene>